<sequence length="109" mass="12021">MRNCRINKLVLASPGGKIIVGIVLPSPVVVHTSYRWPGMSFRTPASVLELLQRLSFNLPGCLGRTGVTRFTFTCYPRSHYVVNLVDLPDLVDVPGCLGRRGVTYGYLLS</sequence>
<evidence type="ECO:0000313" key="2">
    <source>
        <dbReference type="Proteomes" id="UP000499080"/>
    </source>
</evidence>
<gene>
    <name evidence="1" type="ORF">AVEN_215562_1</name>
</gene>
<proteinExistence type="predicted"/>
<keyword evidence="2" id="KW-1185">Reference proteome</keyword>
<evidence type="ECO:0000313" key="1">
    <source>
        <dbReference type="EMBL" id="GBL90832.1"/>
    </source>
</evidence>
<reference evidence="1 2" key="1">
    <citation type="journal article" date="2019" name="Sci. Rep.">
        <title>Orb-weaving spider Araneus ventricosus genome elucidates the spidroin gene catalogue.</title>
        <authorList>
            <person name="Kono N."/>
            <person name="Nakamura H."/>
            <person name="Ohtoshi R."/>
            <person name="Moran D.A.P."/>
            <person name="Shinohara A."/>
            <person name="Yoshida Y."/>
            <person name="Fujiwara M."/>
            <person name="Mori M."/>
            <person name="Tomita M."/>
            <person name="Arakawa K."/>
        </authorList>
    </citation>
    <scope>NUCLEOTIDE SEQUENCE [LARGE SCALE GENOMIC DNA]</scope>
</reference>
<dbReference type="AlphaFoldDB" id="A0A4Y2BEX9"/>
<dbReference type="EMBL" id="BGPR01000074">
    <property type="protein sequence ID" value="GBL90832.1"/>
    <property type="molecule type" value="Genomic_DNA"/>
</dbReference>
<organism evidence="1 2">
    <name type="scientific">Araneus ventricosus</name>
    <name type="common">Orbweaver spider</name>
    <name type="synonym">Epeira ventricosa</name>
    <dbReference type="NCBI Taxonomy" id="182803"/>
    <lineage>
        <taxon>Eukaryota</taxon>
        <taxon>Metazoa</taxon>
        <taxon>Ecdysozoa</taxon>
        <taxon>Arthropoda</taxon>
        <taxon>Chelicerata</taxon>
        <taxon>Arachnida</taxon>
        <taxon>Araneae</taxon>
        <taxon>Araneomorphae</taxon>
        <taxon>Entelegynae</taxon>
        <taxon>Araneoidea</taxon>
        <taxon>Araneidae</taxon>
        <taxon>Araneus</taxon>
    </lineage>
</organism>
<dbReference type="Proteomes" id="UP000499080">
    <property type="component" value="Unassembled WGS sequence"/>
</dbReference>
<protein>
    <submittedName>
        <fullName evidence="1">Uncharacterized protein</fullName>
    </submittedName>
</protein>
<accession>A0A4Y2BEX9</accession>
<name>A0A4Y2BEX9_ARAVE</name>
<comment type="caution">
    <text evidence="1">The sequence shown here is derived from an EMBL/GenBank/DDBJ whole genome shotgun (WGS) entry which is preliminary data.</text>
</comment>